<evidence type="ECO:0000313" key="2">
    <source>
        <dbReference type="Proteomes" id="UP000198736"/>
    </source>
</evidence>
<reference evidence="2" key="1">
    <citation type="submission" date="2015-10" db="EMBL/GenBank/DDBJ databases">
        <authorList>
            <person name="Luecker S."/>
            <person name="Luecker S."/>
        </authorList>
    </citation>
    <scope>NUCLEOTIDE SEQUENCE [LARGE SCALE GENOMIC DNA]</scope>
</reference>
<sequence>MPVLSRTTISLTVGPTLQSHMAVGENWSFLRKKSRFAPPSISP</sequence>
<protein>
    <submittedName>
        <fullName evidence="1">Uncharacterized protein</fullName>
    </submittedName>
</protein>
<dbReference type="AlphaFoldDB" id="A0A0S4L4W5"/>
<gene>
    <name evidence="1" type="ORF">COMA2_10261</name>
</gene>
<name>A0A0S4L4W5_9BACT</name>
<evidence type="ECO:0000313" key="1">
    <source>
        <dbReference type="EMBL" id="CUS31728.1"/>
    </source>
</evidence>
<organism evidence="1 2">
    <name type="scientific">Candidatus Nitrospira nitrificans</name>
    <dbReference type="NCBI Taxonomy" id="1742973"/>
    <lineage>
        <taxon>Bacteria</taxon>
        <taxon>Pseudomonadati</taxon>
        <taxon>Nitrospirota</taxon>
        <taxon>Nitrospiria</taxon>
        <taxon>Nitrospirales</taxon>
        <taxon>Nitrospiraceae</taxon>
        <taxon>Nitrospira</taxon>
    </lineage>
</organism>
<proteinExistence type="predicted"/>
<dbReference type="EMBL" id="CZPZ01000001">
    <property type="protein sequence ID" value="CUS31728.1"/>
    <property type="molecule type" value="Genomic_DNA"/>
</dbReference>
<accession>A0A0S4L4W5</accession>
<dbReference type="Proteomes" id="UP000198736">
    <property type="component" value="Unassembled WGS sequence"/>
</dbReference>
<keyword evidence="2" id="KW-1185">Reference proteome</keyword>